<keyword evidence="2" id="KW-0472">Membrane</keyword>
<dbReference type="SUPFAM" id="SSF47336">
    <property type="entry name" value="ACP-like"/>
    <property type="match status" value="1"/>
</dbReference>
<feature type="transmembrane region" description="Helical" evidence="2">
    <location>
        <begin position="993"/>
        <end position="1013"/>
    </location>
</feature>
<evidence type="ECO:0000259" key="3">
    <source>
        <dbReference type="Pfam" id="PF00501"/>
    </source>
</evidence>
<feature type="transmembrane region" description="Helical" evidence="2">
    <location>
        <begin position="951"/>
        <end position="972"/>
    </location>
</feature>
<dbReference type="Gene3D" id="1.10.1200.10">
    <property type="entry name" value="ACP-like"/>
    <property type="match status" value="1"/>
</dbReference>
<dbReference type="Gene3D" id="3.30.300.30">
    <property type="match status" value="1"/>
</dbReference>
<feature type="transmembrane region" description="Helical" evidence="2">
    <location>
        <begin position="910"/>
        <end position="931"/>
    </location>
</feature>
<dbReference type="PANTHER" id="PTHR22754">
    <property type="entry name" value="DISCO-INTERACTING PROTEIN 2 DIP2 -RELATED"/>
    <property type="match status" value="1"/>
</dbReference>
<feature type="transmembrane region" description="Helical" evidence="2">
    <location>
        <begin position="789"/>
        <end position="813"/>
    </location>
</feature>
<dbReference type="EMBL" id="CAICTM010002434">
    <property type="protein sequence ID" value="CAB9529235.1"/>
    <property type="molecule type" value="Genomic_DNA"/>
</dbReference>
<feature type="domain" description="AMP-binding enzyme C-terminal" evidence="4">
    <location>
        <begin position="226"/>
        <end position="326"/>
    </location>
</feature>
<dbReference type="AlphaFoldDB" id="A0A9N8F2J5"/>
<dbReference type="OrthoDB" id="199633at2759"/>
<accession>A0A9N8F2J5</accession>
<evidence type="ECO:0000256" key="1">
    <source>
        <dbReference type="SAM" id="MobiDB-lite"/>
    </source>
</evidence>
<dbReference type="SUPFAM" id="SSF56801">
    <property type="entry name" value="Acetyl-CoA synthetase-like"/>
    <property type="match status" value="1"/>
</dbReference>
<dbReference type="Proteomes" id="UP001153069">
    <property type="component" value="Unassembled WGS sequence"/>
</dbReference>
<feature type="domain" description="AMP-dependent synthetase/ligase" evidence="3">
    <location>
        <begin position="10"/>
        <end position="171"/>
    </location>
</feature>
<organism evidence="5 6">
    <name type="scientific">Seminavis robusta</name>
    <dbReference type="NCBI Taxonomy" id="568900"/>
    <lineage>
        <taxon>Eukaryota</taxon>
        <taxon>Sar</taxon>
        <taxon>Stramenopiles</taxon>
        <taxon>Ochrophyta</taxon>
        <taxon>Bacillariophyta</taxon>
        <taxon>Bacillariophyceae</taxon>
        <taxon>Bacillariophycidae</taxon>
        <taxon>Naviculales</taxon>
        <taxon>Naviculaceae</taxon>
        <taxon>Seminavis</taxon>
    </lineage>
</organism>
<dbReference type="Pfam" id="PF00501">
    <property type="entry name" value="AMP-binding"/>
    <property type="match status" value="1"/>
</dbReference>
<feature type="region of interest" description="Disordered" evidence="1">
    <location>
        <begin position="665"/>
        <end position="689"/>
    </location>
</feature>
<proteinExistence type="predicted"/>
<dbReference type="Gene3D" id="2.160.10.10">
    <property type="entry name" value="Hexapeptide repeat proteins"/>
    <property type="match status" value="1"/>
</dbReference>
<dbReference type="PANTHER" id="PTHR22754:SF32">
    <property type="entry name" value="DISCO-INTERACTING PROTEIN 2"/>
    <property type="match status" value="1"/>
</dbReference>
<dbReference type="SUPFAM" id="SSF51161">
    <property type="entry name" value="Trimeric LpxA-like enzymes"/>
    <property type="match status" value="1"/>
</dbReference>
<evidence type="ECO:0000259" key="4">
    <source>
        <dbReference type="Pfam" id="PF23024"/>
    </source>
</evidence>
<dbReference type="InterPro" id="IPR000873">
    <property type="entry name" value="AMP-dep_synth/lig_dom"/>
</dbReference>
<evidence type="ECO:0000313" key="6">
    <source>
        <dbReference type="Proteomes" id="UP001153069"/>
    </source>
</evidence>
<sequence length="1129" mass="125899">MMSPLTFIKKPLKWLDLMSKHKVTLGVAPDFAYHLVARKFKEEMLKKGGKCPIPNLDLSSIHYLQNGAEPIRLDTHKEFSSTFSEFGLRKSWFCSGYGLAEHVVTVSWLNEYRLSTQRPEDSKRFVAVGSKQTFHPCVDIKIVDPVNKHELPADETGEIWIAGPSIAAGYHGKPELSREVFQAKLLPQEDSDSDQDDSCTGTTFLRTGDLGFMQDGYLYVCGRIKDLLIINGVNYYPQDIELAVQSCHGVRPGCVAAFSSDDSGEGDGQLEVVFKIRNANKKTAQAVCEAIKSVVIQDIGIVPSKIVALEEKSIAKTTSGKIQRRRNRDLLHANQHKSVFVLDQSSKLAGEGNGHQEIGHNLPPSEKFDAIMTSLLGSDYDPDAGWDENGLTSLILIELNNKLAESFPAKIPSDFPDQYPTPAALKEYLLSLNHGSFFPVEVPSFDTSATRLPWPVVTLLQGVGVILLVLILSVSIIPSYRCYKLIIYDGAPPALGILLPLVFLLWHITFTLLVCLSKWIVIGKYSSREVPVASLYYVRWWFVDRAVHLWEMLIGRYLKDTPWLWLFYSMMGCKVHFSAKLDCFLREFDLLEIGENTEISFGIKCRKFGPWQESGWYAGSPTLRFRPIRIGNGCVVEGQVGPGVVLGDGSKVEKLAAVPEGSQVPTSAIARGSPAHQSGMSQPKNNTEHEKQSMAVLRVAKIVGPLMELYLTFAIAGSAGWAITIGLSGFEWRYSTLLRAFLIIVLTGIGNLLVCIPMKWILIGQQKPGPVTNNSIFQESLDWMVDYHFFASLVLLDLVADNAVMINAFLWLLGLDIDMETKVWGEHFPPSKVDLITLKKSTLSFSHFDVKQDGEYKKIHIENTSIGHSVIIDGGVTIKSAQVNPLTHVTADIHGDLTTTGTRMPLSRRLAIDLATPFILAFLFLCLIPTFELFQLDFGTPSAGFPVVKMAVTLAVFCETQFFLHMLLHWITYPSQYFCGTQGQTKPWSMIMFAMYMTLHCRMGDLSLLPIFWGTPFFNWFLQGMGCNIEGRALFFGVRLYDLPLVTIKDKTIIDSCIVSGHSWIYDGVYFGPTTVAGVLHEGSFCLANTYLEDSSKETHPMQFVPPRLNGEEVNLKNLQSQSEDMEVV</sequence>
<feature type="transmembrane region" description="Helical" evidence="2">
    <location>
        <begin position="497"/>
        <end position="521"/>
    </location>
</feature>
<feature type="transmembrane region" description="Helical" evidence="2">
    <location>
        <begin position="737"/>
        <end position="762"/>
    </location>
</feature>
<dbReference type="InterPro" id="IPR025110">
    <property type="entry name" value="AMP-bd_C"/>
</dbReference>
<feature type="transmembrane region" description="Helical" evidence="2">
    <location>
        <begin position="709"/>
        <end position="730"/>
    </location>
</feature>
<feature type="compositionally biased region" description="Polar residues" evidence="1">
    <location>
        <begin position="675"/>
        <end position="685"/>
    </location>
</feature>
<dbReference type="InterPro" id="IPR011004">
    <property type="entry name" value="Trimer_LpxA-like_sf"/>
</dbReference>
<reference evidence="5" key="1">
    <citation type="submission" date="2020-06" db="EMBL/GenBank/DDBJ databases">
        <authorList>
            <consortium name="Plant Systems Biology data submission"/>
        </authorList>
    </citation>
    <scope>NUCLEOTIDE SEQUENCE</scope>
    <source>
        <strain evidence="5">D6</strain>
    </source>
</reference>
<dbReference type="InterPro" id="IPR045851">
    <property type="entry name" value="AMP-bd_C_sf"/>
</dbReference>
<protein>
    <submittedName>
        <fullName evidence="5">Uncharacterized protein</fullName>
    </submittedName>
</protein>
<gene>
    <name evidence="5" type="ORF">SEMRO_2436_G327620.2</name>
</gene>
<keyword evidence="6" id="KW-1185">Reference proteome</keyword>
<keyword evidence="2" id="KW-0812">Transmembrane</keyword>
<feature type="transmembrane region" description="Helical" evidence="2">
    <location>
        <begin position="452"/>
        <end position="477"/>
    </location>
</feature>
<dbReference type="InterPro" id="IPR036736">
    <property type="entry name" value="ACP-like_sf"/>
</dbReference>
<name>A0A9N8F2J5_9STRA</name>
<keyword evidence="2" id="KW-1133">Transmembrane helix</keyword>
<dbReference type="Pfam" id="PF23024">
    <property type="entry name" value="AMP-dom_DIP2-like"/>
    <property type="match status" value="1"/>
</dbReference>
<dbReference type="InterPro" id="IPR042099">
    <property type="entry name" value="ANL_N_sf"/>
</dbReference>
<comment type="caution">
    <text evidence="5">The sequence shown here is derived from an EMBL/GenBank/DDBJ whole genome shotgun (WGS) entry which is preliminary data.</text>
</comment>
<evidence type="ECO:0000313" key="5">
    <source>
        <dbReference type="EMBL" id="CAB9529235.1"/>
    </source>
</evidence>
<dbReference type="Gene3D" id="3.40.50.12780">
    <property type="entry name" value="N-terminal domain of ligase-like"/>
    <property type="match status" value="1"/>
</dbReference>
<evidence type="ECO:0000256" key="2">
    <source>
        <dbReference type="SAM" id="Phobius"/>
    </source>
</evidence>